<sequence length="87" mass="10097">MNPKILRPLRDPAFNEILDRIRAYDNSDHNSLVHIRLDEYTVVILNQLKLATGIDMTIVMAFAISELLKQHPELRLAIDQFLKQLNT</sequence>
<evidence type="ECO:0000313" key="2">
    <source>
        <dbReference type="Proteomes" id="UP000199072"/>
    </source>
</evidence>
<proteinExistence type="predicted"/>
<dbReference type="Proteomes" id="UP000199072">
    <property type="component" value="Unassembled WGS sequence"/>
</dbReference>
<dbReference type="AlphaFoldDB" id="A0A1G7G8W6"/>
<dbReference type="STRING" id="1391627.SAMN05216464_11026"/>
<dbReference type="EMBL" id="FNAI01000010">
    <property type="protein sequence ID" value="SDE84543.1"/>
    <property type="molecule type" value="Genomic_DNA"/>
</dbReference>
<gene>
    <name evidence="1" type="ORF">SAMN05216464_11026</name>
</gene>
<accession>A0A1G7G8W6</accession>
<organism evidence="1 2">
    <name type="scientific">Mucilaginibacter pineti</name>
    <dbReference type="NCBI Taxonomy" id="1391627"/>
    <lineage>
        <taxon>Bacteria</taxon>
        <taxon>Pseudomonadati</taxon>
        <taxon>Bacteroidota</taxon>
        <taxon>Sphingobacteriia</taxon>
        <taxon>Sphingobacteriales</taxon>
        <taxon>Sphingobacteriaceae</taxon>
        <taxon>Mucilaginibacter</taxon>
    </lineage>
</organism>
<keyword evidence="2" id="KW-1185">Reference proteome</keyword>
<evidence type="ECO:0000313" key="1">
    <source>
        <dbReference type="EMBL" id="SDE84543.1"/>
    </source>
</evidence>
<name>A0A1G7G8W6_9SPHI</name>
<dbReference type="OrthoDB" id="797402at2"/>
<dbReference type="RefSeq" id="WP_091151825.1">
    <property type="nucleotide sequence ID" value="NZ_FNAI01000010.1"/>
</dbReference>
<protein>
    <submittedName>
        <fullName evidence="1">Uncharacterized protein</fullName>
    </submittedName>
</protein>
<reference evidence="1 2" key="1">
    <citation type="submission" date="2016-10" db="EMBL/GenBank/DDBJ databases">
        <authorList>
            <person name="de Groot N.N."/>
        </authorList>
    </citation>
    <scope>NUCLEOTIDE SEQUENCE [LARGE SCALE GENOMIC DNA]</scope>
    <source>
        <strain evidence="1 2">47C3B</strain>
    </source>
</reference>